<dbReference type="GO" id="GO:0045492">
    <property type="term" value="P:xylan biosynthetic process"/>
    <property type="evidence" value="ECO:0000318"/>
    <property type="project" value="GO_Central"/>
</dbReference>
<evidence type="ECO:0000256" key="4">
    <source>
        <dbReference type="ARBA" id="ARBA00023136"/>
    </source>
</evidence>
<dbReference type="STRING" id="4155.A0A022Q427"/>
<dbReference type="GO" id="GO:0009834">
    <property type="term" value="P:plant-type secondary cell wall biogenesis"/>
    <property type="evidence" value="ECO:0000318"/>
    <property type="project" value="GO_Central"/>
</dbReference>
<dbReference type="EMBL" id="KI632191">
    <property type="protein sequence ID" value="EYU22746.1"/>
    <property type="molecule type" value="Genomic_DNA"/>
</dbReference>
<dbReference type="GO" id="GO:0000139">
    <property type="term" value="C:Golgi membrane"/>
    <property type="evidence" value="ECO:0007669"/>
    <property type="project" value="UniProtKB-SubCell"/>
</dbReference>
<dbReference type="InterPro" id="IPR006514">
    <property type="entry name" value="IRX15/GXM/AGM"/>
</dbReference>
<dbReference type="PANTHER" id="PTHR31444">
    <property type="entry name" value="OS11G0490100 PROTEIN"/>
    <property type="match status" value="1"/>
</dbReference>
<reference evidence="5 6" key="1">
    <citation type="journal article" date="2013" name="Proc. Natl. Acad. Sci. U.S.A.">
        <title>Fine-scale variation in meiotic recombination in Mimulus inferred from population shotgun sequencing.</title>
        <authorList>
            <person name="Hellsten U."/>
            <person name="Wright K.M."/>
            <person name="Jenkins J."/>
            <person name="Shu S."/>
            <person name="Yuan Y."/>
            <person name="Wessler S.R."/>
            <person name="Schmutz J."/>
            <person name="Willis J.H."/>
            <person name="Rokhsar D.S."/>
        </authorList>
    </citation>
    <scope>NUCLEOTIDE SEQUENCE [LARGE SCALE GENOMIC DNA]</scope>
    <source>
        <strain evidence="6">cv. DUN x IM62</strain>
    </source>
</reference>
<organism evidence="5 6">
    <name type="scientific">Erythranthe guttata</name>
    <name type="common">Yellow monkey flower</name>
    <name type="synonym">Mimulus guttatus</name>
    <dbReference type="NCBI Taxonomy" id="4155"/>
    <lineage>
        <taxon>Eukaryota</taxon>
        <taxon>Viridiplantae</taxon>
        <taxon>Streptophyta</taxon>
        <taxon>Embryophyta</taxon>
        <taxon>Tracheophyta</taxon>
        <taxon>Spermatophyta</taxon>
        <taxon>Magnoliopsida</taxon>
        <taxon>eudicotyledons</taxon>
        <taxon>Gunneridae</taxon>
        <taxon>Pentapetalae</taxon>
        <taxon>asterids</taxon>
        <taxon>lamiids</taxon>
        <taxon>Lamiales</taxon>
        <taxon>Phrymaceae</taxon>
        <taxon>Erythranthe</taxon>
    </lineage>
</organism>
<sequence>MNLRAITSNMLTGPYSSFLSICNKIPPSLSETLVRYATTNATLLQTFEEISVTSRILKEKSPCNFLVFGVGHDSPLWATLNQGGRTLFLEESKYWTLELNKEIPWLEIRHVMYKTKVSEAKKLFDIGKSKQCQTVGDPRLSKCPLVLKELPSEVYETEWDLIMVDAPTAFTKNLPGRMTAIYTAGLLAKNRRDGETDVFVHDIDRDVEDKFSRSFLCEGYTTEQVGRLRHYRIPSHMSGDHTPFCP</sequence>
<evidence type="ECO:0000313" key="5">
    <source>
        <dbReference type="EMBL" id="EYU22746.1"/>
    </source>
</evidence>
<evidence type="ECO:0000256" key="1">
    <source>
        <dbReference type="ARBA" id="ARBA00004194"/>
    </source>
</evidence>
<keyword evidence="6" id="KW-1185">Reference proteome</keyword>
<evidence type="ECO:0000313" key="6">
    <source>
        <dbReference type="Proteomes" id="UP000030748"/>
    </source>
</evidence>
<keyword evidence="2" id="KW-0812">Transmembrane</keyword>
<name>A0A022Q427_ERYGU</name>
<dbReference type="eggNOG" id="ENOG502QST5">
    <property type="taxonomic scope" value="Eukaryota"/>
</dbReference>
<dbReference type="GO" id="GO:0005794">
    <property type="term" value="C:Golgi apparatus"/>
    <property type="evidence" value="ECO:0000318"/>
    <property type="project" value="GO_Central"/>
</dbReference>
<dbReference type="NCBIfam" id="TIGR01627">
    <property type="entry name" value="A_thal_3515"/>
    <property type="match status" value="1"/>
</dbReference>
<evidence type="ECO:0000256" key="3">
    <source>
        <dbReference type="ARBA" id="ARBA00022989"/>
    </source>
</evidence>
<proteinExistence type="predicted"/>
<dbReference type="GO" id="GO:0030775">
    <property type="term" value="F:glucuronoxylan 4-O-methyltransferase activity"/>
    <property type="evidence" value="ECO:0000318"/>
    <property type="project" value="GO_Central"/>
</dbReference>
<evidence type="ECO:0000256" key="2">
    <source>
        <dbReference type="ARBA" id="ARBA00022692"/>
    </source>
</evidence>
<comment type="subcellular location">
    <subcellularLocation>
        <location evidence="1">Golgi apparatus membrane</location>
        <topology evidence="1">Single-pass membrane protein</topology>
    </subcellularLocation>
</comment>
<protein>
    <submittedName>
        <fullName evidence="5">Uncharacterized protein</fullName>
    </submittedName>
</protein>
<dbReference type="AlphaFoldDB" id="A0A022Q427"/>
<keyword evidence="4" id="KW-0472">Membrane</keyword>
<dbReference type="Proteomes" id="UP000030748">
    <property type="component" value="Unassembled WGS sequence"/>
</dbReference>
<dbReference type="Pfam" id="PF21729">
    <property type="entry name" value="IRX15_IRX15L_GXM"/>
    <property type="match status" value="1"/>
</dbReference>
<keyword evidence="3" id="KW-1133">Transmembrane helix</keyword>
<gene>
    <name evidence="5" type="ORF">MIMGU_mgv1a023936mg</name>
</gene>
<accession>A0A022Q427</accession>